<organism evidence="1 2">
    <name type="scientific">Dactylosporangium darangshiense</name>
    <dbReference type="NCBI Taxonomy" id="579108"/>
    <lineage>
        <taxon>Bacteria</taxon>
        <taxon>Bacillati</taxon>
        <taxon>Actinomycetota</taxon>
        <taxon>Actinomycetes</taxon>
        <taxon>Micromonosporales</taxon>
        <taxon>Micromonosporaceae</taxon>
        <taxon>Dactylosporangium</taxon>
    </lineage>
</organism>
<evidence type="ECO:0000313" key="2">
    <source>
        <dbReference type="Proteomes" id="UP001500620"/>
    </source>
</evidence>
<dbReference type="Proteomes" id="UP001500620">
    <property type="component" value="Unassembled WGS sequence"/>
</dbReference>
<sequence length="204" mass="21627">MNLIEIACPEGTLDETQRREVAGAVIANLLVEPDAPAEAVERAGRITHVWFREGRTWTTGGSGAAAPFVVTVTVPEAWREELSRRAMGAVRAALTRHAGAATGGEDPAVWINVVGVHEGSIGMNGKPSMSTDIVRYLTRGVEPSAPADLPDGVVIDPVCGMRVRLGPQAHTLVHDGRTIGFCATGCLAVYAQDHDIDLTATVRR</sequence>
<dbReference type="RefSeq" id="WP_345121765.1">
    <property type="nucleotide sequence ID" value="NZ_BAABAT010000002.1"/>
</dbReference>
<proteinExistence type="predicted"/>
<accession>A0ABP8CZA9</accession>
<keyword evidence="2" id="KW-1185">Reference proteome</keyword>
<gene>
    <name evidence="1" type="ORF">GCM10022255_010350</name>
</gene>
<reference evidence="2" key="1">
    <citation type="journal article" date="2019" name="Int. J. Syst. Evol. Microbiol.">
        <title>The Global Catalogue of Microorganisms (GCM) 10K type strain sequencing project: providing services to taxonomists for standard genome sequencing and annotation.</title>
        <authorList>
            <consortium name="The Broad Institute Genomics Platform"/>
            <consortium name="The Broad Institute Genome Sequencing Center for Infectious Disease"/>
            <person name="Wu L."/>
            <person name="Ma J."/>
        </authorList>
    </citation>
    <scope>NUCLEOTIDE SEQUENCE [LARGE SCALE GENOMIC DNA]</scope>
    <source>
        <strain evidence="2">JCM 17441</strain>
    </source>
</reference>
<comment type="caution">
    <text evidence="1">The sequence shown here is derived from an EMBL/GenBank/DDBJ whole genome shotgun (WGS) entry which is preliminary data.</text>
</comment>
<protein>
    <recommendedName>
        <fullName evidence="3">YHS domain-containing protein</fullName>
    </recommendedName>
</protein>
<name>A0ABP8CZA9_9ACTN</name>
<evidence type="ECO:0008006" key="3">
    <source>
        <dbReference type="Google" id="ProtNLM"/>
    </source>
</evidence>
<dbReference type="EMBL" id="BAABAT010000002">
    <property type="protein sequence ID" value="GAA4244988.1"/>
    <property type="molecule type" value="Genomic_DNA"/>
</dbReference>
<evidence type="ECO:0000313" key="1">
    <source>
        <dbReference type="EMBL" id="GAA4244988.1"/>
    </source>
</evidence>